<evidence type="ECO:0000256" key="1">
    <source>
        <dbReference type="SAM" id="MobiDB-lite"/>
    </source>
</evidence>
<reference evidence="2 3" key="1">
    <citation type="submission" date="2024-01" db="EMBL/GenBank/DDBJ databases">
        <title>A telomere-to-telomere, gap-free genome of sweet tea (Lithocarpus litseifolius).</title>
        <authorList>
            <person name="Zhou J."/>
        </authorList>
    </citation>
    <scope>NUCLEOTIDE SEQUENCE [LARGE SCALE GENOMIC DNA]</scope>
    <source>
        <strain evidence="2">Zhou-2022a</strain>
        <tissue evidence="2">Leaf</tissue>
    </source>
</reference>
<evidence type="ECO:0000313" key="2">
    <source>
        <dbReference type="EMBL" id="KAK9988408.1"/>
    </source>
</evidence>
<name>A0AAW2BSC8_9ROSI</name>
<protein>
    <submittedName>
        <fullName evidence="2">Uncharacterized protein</fullName>
    </submittedName>
</protein>
<sequence>MAKKVKKRAIEQVRDKGDSVSQSQVAPSSSESSTNEALVSSNSAINGGNKGSTVQKKRGWGNAKEKKITQEITMKFPQDIIGPWTTFSEYPKEQLNMLYELYKEAQFEADDLVLEREVFDEHVK</sequence>
<accession>A0AAW2BSC8</accession>
<dbReference type="EMBL" id="JAZDWU010000010">
    <property type="protein sequence ID" value="KAK9988408.1"/>
    <property type="molecule type" value="Genomic_DNA"/>
</dbReference>
<gene>
    <name evidence="2" type="ORF">SO802_028647</name>
</gene>
<feature type="region of interest" description="Disordered" evidence="1">
    <location>
        <begin position="1"/>
        <end position="64"/>
    </location>
</feature>
<proteinExistence type="predicted"/>
<evidence type="ECO:0000313" key="3">
    <source>
        <dbReference type="Proteomes" id="UP001459277"/>
    </source>
</evidence>
<comment type="caution">
    <text evidence="2">The sequence shown here is derived from an EMBL/GenBank/DDBJ whole genome shotgun (WGS) entry which is preliminary data.</text>
</comment>
<keyword evidence="3" id="KW-1185">Reference proteome</keyword>
<feature type="compositionally biased region" description="Polar residues" evidence="1">
    <location>
        <begin position="34"/>
        <end position="54"/>
    </location>
</feature>
<feature type="compositionally biased region" description="Basic and acidic residues" evidence="1">
    <location>
        <begin position="8"/>
        <end position="18"/>
    </location>
</feature>
<dbReference type="AlphaFoldDB" id="A0AAW2BSC8"/>
<dbReference type="Proteomes" id="UP001459277">
    <property type="component" value="Unassembled WGS sequence"/>
</dbReference>
<feature type="compositionally biased region" description="Low complexity" evidence="1">
    <location>
        <begin position="19"/>
        <end position="33"/>
    </location>
</feature>
<organism evidence="2 3">
    <name type="scientific">Lithocarpus litseifolius</name>
    <dbReference type="NCBI Taxonomy" id="425828"/>
    <lineage>
        <taxon>Eukaryota</taxon>
        <taxon>Viridiplantae</taxon>
        <taxon>Streptophyta</taxon>
        <taxon>Embryophyta</taxon>
        <taxon>Tracheophyta</taxon>
        <taxon>Spermatophyta</taxon>
        <taxon>Magnoliopsida</taxon>
        <taxon>eudicotyledons</taxon>
        <taxon>Gunneridae</taxon>
        <taxon>Pentapetalae</taxon>
        <taxon>rosids</taxon>
        <taxon>fabids</taxon>
        <taxon>Fagales</taxon>
        <taxon>Fagaceae</taxon>
        <taxon>Lithocarpus</taxon>
    </lineage>
</organism>